<dbReference type="EMBL" id="JYDI01000285">
    <property type="protein sequence ID" value="KRY46493.1"/>
    <property type="molecule type" value="Genomic_DNA"/>
</dbReference>
<dbReference type="AlphaFoldDB" id="A0A0V1CB28"/>
<sequence>MQDLSTSSHLDFLGCPSDAFYLLNISFLSMPIFLKTKWFPNSVGFVVYLCDKPLEKNLFLDNTASPNLLYSKQNCINTSSETFITSVSVAEVRTEAARINSFIFN</sequence>
<proteinExistence type="predicted"/>
<comment type="caution">
    <text evidence="1">The sequence shown here is derived from an EMBL/GenBank/DDBJ whole genome shotgun (WGS) entry which is preliminary data.</text>
</comment>
<gene>
    <name evidence="1" type="ORF">T03_15479</name>
</gene>
<organism evidence="1 2">
    <name type="scientific">Trichinella britovi</name>
    <name type="common">Parasitic roundworm</name>
    <dbReference type="NCBI Taxonomy" id="45882"/>
    <lineage>
        <taxon>Eukaryota</taxon>
        <taxon>Metazoa</taxon>
        <taxon>Ecdysozoa</taxon>
        <taxon>Nematoda</taxon>
        <taxon>Enoplea</taxon>
        <taxon>Dorylaimia</taxon>
        <taxon>Trichinellida</taxon>
        <taxon>Trichinellidae</taxon>
        <taxon>Trichinella</taxon>
    </lineage>
</organism>
<evidence type="ECO:0000313" key="2">
    <source>
        <dbReference type="Proteomes" id="UP000054653"/>
    </source>
</evidence>
<accession>A0A0V1CB28</accession>
<reference evidence="1 2" key="1">
    <citation type="submission" date="2015-01" db="EMBL/GenBank/DDBJ databases">
        <title>Evolution of Trichinella species and genotypes.</title>
        <authorList>
            <person name="Korhonen P.K."/>
            <person name="Edoardo P."/>
            <person name="Giuseppe L.R."/>
            <person name="Gasser R.B."/>
        </authorList>
    </citation>
    <scope>NUCLEOTIDE SEQUENCE [LARGE SCALE GENOMIC DNA]</scope>
    <source>
        <strain evidence="1">ISS120</strain>
    </source>
</reference>
<name>A0A0V1CB28_TRIBR</name>
<dbReference type="Proteomes" id="UP000054653">
    <property type="component" value="Unassembled WGS sequence"/>
</dbReference>
<evidence type="ECO:0000313" key="1">
    <source>
        <dbReference type="EMBL" id="KRY46493.1"/>
    </source>
</evidence>
<keyword evidence="2" id="KW-1185">Reference proteome</keyword>
<protein>
    <submittedName>
        <fullName evidence="1">Uncharacterized protein</fullName>
    </submittedName>
</protein>